<sequence>MSINDKDIIELFIEVEKLDKRFARRLSNRTQHCEGQHRCILILEMMGSMNQRKLADALHIRSTSLSELLSKLERKGLVERTPVPDDKRSLIVSLTKEGAQKAKEYNRRRAKTRQKIMDHISDEEKRQFYSTLKKIKENYLEMEAEENE</sequence>
<evidence type="ECO:0000256" key="2">
    <source>
        <dbReference type="ARBA" id="ARBA00023125"/>
    </source>
</evidence>
<dbReference type="PROSITE" id="PS50995">
    <property type="entry name" value="HTH_MARR_2"/>
    <property type="match status" value="1"/>
</dbReference>
<dbReference type="AlphaFoldDB" id="A0A645IMG3"/>
<keyword evidence="1" id="KW-0805">Transcription regulation</keyword>
<dbReference type="InterPro" id="IPR000835">
    <property type="entry name" value="HTH_MarR-typ"/>
</dbReference>
<evidence type="ECO:0000256" key="1">
    <source>
        <dbReference type="ARBA" id="ARBA00023015"/>
    </source>
</evidence>
<name>A0A645IMG3_9ZZZZ</name>
<dbReference type="PROSITE" id="PS01117">
    <property type="entry name" value="HTH_MARR_1"/>
    <property type="match status" value="1"/>
</dbReference>
<comment type="caution">
    <text evidence="5">The sequence shown here is derived from an EMBL/GenBank/DDBJ whole genome shotgun (WGS) entry which is preliminary data.</text>
</comment>
<dbReference type="SUPFAM" id="SSF46785">
    <property type="entry name" value="Winged helix' DNA-binding domain"/>
    <property type="match status" value="1"/>
</dbReference>
<reference evidence="5" key="1">
    <citation type="submission" date="2019-08" db="EMBL/GenBank/DDBJ databases">
        <authorList>
            <person name="Kucharzyk K."/>
            <person name="Murdoch R.W."/>
            <person name="Higgins S."/>
            <person name="Loffler F."/>
        </authorList>
    </citation>
    <scope>NUCLEOTIDE SEQUENCE</scope>
</reference>
<evidence type="ECO:0000313" key="5">
    <source>
        <dbReference type="EMBL" id="MPN52280.1"/>
    </source>
</evidence>
<gene>
    <name evidence="5" type="primary">slyA_49</name>
    <name evidence="5" type="ORF">SDC9_199936</name>
</gene>
<proteinExistence type="predicted"/>
<dbReference type="PANTHER" id="PTHR42756:SF1">
    <property type="entry name" value="TRANSCRIPTIONAL REPRESSOR OF EMRAB OPERON"/>
    <property type="match status" value="1"/>
</dbReference>
<protein>
    <submittedName>
        <fullName evidence="5">Transcriptional regulator SlyA</fullName>
    </submittedName>
</protein>
<feature type="domain" description="HTH marR-type" evidence="4">
    <location>
        <begin position="8"/>
        <end position="137"/>
    </location>
</feature>
<evidence type="ECO:0000259" key="4">
    <source>
        <dbReference type="PROSITE" id="PS50995"/>
    </source>
</evidence>
<dbReference type="GO" id="GO:0003700">
    <property type="term" value="F:DNA-binding transcription factor activity"/>
    <property type="evidence" value="ECO:0007669"/>
    <property type="project" value="InterPro"/>
</dbReference>
<evidence type="ECO:0000256" key="3">
    <source>
        <dbReference type="ARBA" id="ARBA00023163"/>
    </source>
</evidence>
<dbReference type="Pfam" id="PF01047">
    <property type="entry name" value="MarR"/>
    <property type="match status" value="1"/>
</dbReference>
<dbReference type="InterPro" id="IPR023187">
    <property type="entry name" value="Tscrpt_reg_MarR-type_CS"/>
</dbReference>
<organism evidence="5">
    <name type="scientific">bioreactor metagenome</name>
    <dbReference type="NCBI Taxonomy" id="1076179"/>
    <lineage>
        <taxon>unclassified sequences</taxon>
        <taxon>metagenomes</taxon>
        <taxon>ecological metagenomes</taxon>
    </lineage>
</organism>
<dbReference type="InterPro" id="IPR036390">
    <property type="entry name" value="WH_DNA-bd_sf"/>
</dbReference>
<dbReference type="PRINTS" id="PR00598">
    <property type="entry name" value="HTHMARR"/>
</dbReference>
<dbReference type="InterPro" id="IPR036388">
    <property type="entry name" value="WH-like_DNA-bd_sf"/>
</dbReference>
<keyword evidence="2" id="KW-0238">DNA-binding</keyword>
<dbReference type="SMART" id="SM00347">
    <property type="entry name" value="HTH_MARR"/>
    <property type="match status" value="1"/>
</dbReference>
<dbReference type="Gene3D" id="1.10.10.10">
    <property type="entry name" value="Winged helix-like DNA-binding domain superfamily/Winged helix DNA-binding domain"/>
    <property type="match status" value="1"/>
</dbReference>
<keyword evidence="3" id="KW-0804">Transcription</keyword>
<accession>A0A645IMG3</accession>
<dbReference type="EMBL" id="VSSQ01118236">
    <property type="protein sequence ID" value="MPN52280.1"/>
    <property type="molecule type" value="Genomic_DNA"/>
</dbReference>
<dbReference type="GO" id="GO:0003677">
    <property type="term" value="F:DNA binding"/>
    <property type="evidence" value="ECO:0007669"/>
    <property type="project" value="UniProtKB-KW"/>
</dbReference>
<dbReference type="PANTHER" id="PTHR42756">
    <property type="entry name" value="TRANSCRIPTIONAL REGULATOR, MARR"/>
    <property type="match status" value="1"/>
</dbReference>